<dbReference type="PANTHER" id="PTHR43378">
    <property type="entry name" value="UDP-3-O-ACYLGLUCOSAMINE N-ACYLTRANSFERASE"/>
    <property type="match status" value="1"/>
</dbReference>
<evidence type="ECO:0000256" key="1">
    <source>
        <dbReference type="ARBA" id="ARBA00022516"/>
    </source>
</evidence>
<evidence type="ECO:0000256" key="5">
    <source>
        <dbReference type="ARBA" id="ARBA00023098"/>
    </source>
</evidence>
<keyword evidence="12" id="KW-1185">Reference proteome</keyword>
<dbReference type="Gene3D" id="3.40.1390.10">
    <property type="entry name" value="MurE/MurF, N-terminal domain"/>
    <property type="match status" value="1"/>
</dbReference>
<evidence type="ECO:0000256" key="3">
    <source>
        <dbReference type="ARBA" id="ARBA00022679"/>
    </source>
</evidence>
<dbReference type="PANTHER" id="PTHR43378:SF2">
    <property type="entry name" value="UDP-3-O-ACYLGLUCOSAMINE N-ACYLTRANSFERASE 1, MITOCHONDRIAL-RELATED"/>
    <property type="match status" value="1"/>
</dbReference>
<name>A0A1H5TWV6_9BACT</name>
<dbReference type="Pfam" id="PF04613">
    <property type="entry name" value="LpxD"/>
    <property type="match status" value="1"/>
</dbReference>
<evidence type="ECO:0000259" key="10">
    <source>
        <dbReference type="Pfam" id="PF25087"/>
    </source>
</evidence>
<keyword evidence="3 7" id="KW-0808">Transferase</keyword>
<dbReference type="GO" id="GO:0009245">
    <property type="term" value="P:lipid A biosynthetic process"/>
    <property type="evidence" value="ECO:0007669"/>
    <property type="project" value="UniProtKB-UniRule"/>
</dbReference>
<dbReference type="EC" id="2.3.1.191" evidence="7"/>
<dbReference type="OrthoDB" id="9784739at2"/>
<dbReference type="EMBL" id="FNVA01000001">
    <property type="protein sequence ID" value="SEF66507.1"/>
    <property type="molecule type" value="Genomic_DNA"/>
</dbReference>
<protein>
    <recommendedName>
        <fullName evidence="7">UDP-3-O-acylglucosamine N-acyltransferase</fullName>
        <ecNumber evidence="7">2.3.1.191</ecNumber>
    </recommendedName>
</protein>
<dbReference type="UniPathway" id="UPA00973"/>
<dbReference type="GO" id="GO:0016020">
    <property type="term" value="C:membrane"/>
    <property type="evidence" value="ECO:0007669"/>
    <property type="project" value="GOC"/>
</dbReference>
<sequence>MTLEELAERLGAELRPGADGNLAAARAIEITGLNGIESAGPTEVTFVANQAYARLAAKTGAAAIIVEPAFHDVPVATVRVKNPYFAWAKTIELMYPALQYAPGVHPMAAIDPTAEIGKDVHIAAFAVIGAGCVVGDGSAILSHAVLYPGVKLGSRCLIHAHAVVREGCVLGDEVVLQNGVVIGADGFGFAKDATGRWSKIHQAGRAVLEDRVEVQANACVDRASIGETKIGEGTKIDNLVMVGHGSTVGSDTLLCSQVGLAGSTTVGNKVILAGQVGAAGHLTIGDGAVATAQTGIASDVAAGALVSGTPATDNRTWLRTSAALNRLPELVRRVRSLEKSMEALAPAESADPETQMTEKQGSAE</sequence>
<keyword evidence="1 7" id="KW-0444">Lipid biosynthesis</keyword>
<keyword evidence="2 7" id="KW-0441">Lipid A biosynthesis</keyword>
<feature type="domain" description="Mannose-1-phosphate guanyltransferase C-terminal" evidence="10">
    <location>
        <begin position="107"/>
        <end position="184"/>
    </location>
</feature>
<comment type="similarity">
    <text evidence="7">Belongs to the transferase hexapeptide repeat family. LpxD subfamily.</text>
</comment>
<comment type="subunit">
    <text evidence="7">Homotrimer.</text>
</comment>
<evidence type="ECO:0000256" key="6">
    <source>
        <dbReference type="ARBA" id="ARBA00023315"/>
    </source>
</evidence>
<evidence type="ECO:0000259" key="9">
    <source>
        <dbReference type="Pfam" id="PF04613"/>
    </source>
</evidence>
<reference evidence="11 12" key="1">
    <citation type="submission" date="2016-10" db="EMBL/GenBank/DDBJ databases">
        <authorList>
            <person name="de Groot N.N."/>
        </authorList>
    </citation>
    <scope>NUCLEOTIDE SEQUENCE [LARGE SCALE GENOMIC DNA]</scope>
    <source>
        <strain evidence="11 12">DSM 22489</strain>
    </source>
</reference>
<comment type="catalytic activity">
    <reaction evidence="7">
        <text>a UDP-3-O-[(3R)-3-hydroxyacyl]-alpha-D-glucosamine + a (3R)-hydroxyacyl-[ACP] = a UDP-2-N,3-O-bis[(3R)-3-hydroxyacyl]-alpha-D-glucosamine + holo-[ACP] + H(+)</text>
        <dbReference type="Rhea" id="RHEA:53836"/>
        <dbReference type="Rhea" id="RHEA-COMP:9685"/>
        <dbReference type="Rhea" id="RHEA-COMP:9945"/>
        <dbReference type="ChEBI" id="CHEBI:15378"/>
        <dbReference type="ChEBI" id="CHEBI:64479"/>
        <dbReference type="ChEBI" id="CHEBI:78827"/>
        <dbReference type="ChEBI" id="CHEBI:137740"/>
        <dbReference type="ChEBI" id="CHEBI:137748"/>
        <dbReference type="EC" id="2.3.1.191"/>
    </reaction>
</comment>
<feature type="active site" description="Proton acceptor" evidence="7">
    <location>
        <position position="244"/>
    </location>
</feature>
<feature type="region of interest" description="Disordered" evidence="8">
    <location>
        <begin position="342"/>
        <end position="364"/>
    </location>
</feature>
<evidence type="ECO:0000256" key="8">
    <source>
        <dbReference type="SAM" id="MobiDB-lite"/>
    </source>
</evidence>
<dbReference type="InterPro" id="IPR011004">
    <property type="entry name" value="Trimer_LpxA-like_sf"/>
</dbReference>
<dbReference type="CDD" id="cd03352">
    <property type="entry name" value="LbH_LpxD"/>
    <property type="match status" value="1"/>
</dbReference>
<dbReference type="Gene3D" id="2.160.10.10">
    <property type="entry name" value="Hexapeptide repeat proteins"/>
    <property type="match status" value="1"/>
</dbReference>
<evidence type="ECO:0000313" key="11">
    <source>
        <dbReference type="EMBL" id="SEF66507.1"/>
    </source>
</evidence>
<gene>
    <name evidence="7" type="primary">lpxD</name>
    <name evidence="11" type="ORF">SAMN05421819_0746</name>
</gene>
<dbReference type="AlphaFoldDB" id="A0A1H5TWV6"/>
<dbReference type="InterPro" id="IPR020573">
    <property type="entry name" value="UDP_GlcNAc_AcTrfase_non-rep"/>
</dbReference>
<feature type="domain" description="UDP-3-O-[3-hydroxymyristoyl] glucosamine N-acyltransferase non-repeat region" evidence="9">
    <location>
        <begin position="28"/>
        <end position="93"/>
    </location>
</feature>
<dbReference type="Pfam" id="PF25087">
    <property type="entry name" value="GMPPB_C"/>
    <property type="match status" value="1"/>
</dbReference>
<dbReference type="RefSeq" id="WP_103931637.1">
    <property type="nucleotide sequence ID" value="NZ_FNVA01000001.1"/>
</dbReference>
<keyword evidence="5 7" id="KW-0443">Lipid metabolism</keyword>
<dbReference type="NCBIfam" id="TIGR01853">
    <property type="entry name" value="lipid_A_lpxD"/>
    <property type="match status" value="1"/>
</dbReference>
<dbReference type="InterPro" id="IPR056729">
    <property type="entry name" value="GMPPB_C"/>
</dbReference>
<comment type="pathway">
    <text evidence="7">Bacterial outer membrane biogenesis; LPS lipid A biosynthesis.</text>
</comment>
<dbReference type="NCBIfam" id="NF002060">
    <property type="entry name" value="PRK00892.1"/>
    <property type="match status" value="1"/>
</dbReference>
<dbReference type="Proteomes" id="UP000236728">
    <property type="component" value="Unassembled WGS sequence"/>
</dbReference>
<organism evidence="11 12">
    <name type="scientific">Bryocella elongata</name>
    <dbReference type="NCBI Taxonomy" id="863522"/>
    <lineage>
        <taxon>Bacteria</taxon>
        <taxon>Pseudomonadati</taxon>
        <taxon>Acidobacteriota</taxon>
        <taxon>Terriglobia</taxon>
        <taxon>Terriglobales</taxon>
        <taxon>Acidobacteriaceae</taxon>
        <taxon>Bryocella</taxon>
    </lineage>
</organism>
<dbReference type="SUPFAM" id="SSF51161">
    <property type="entry name" value="Trimeric LpxA-like enzymes"/>
    <property type="match status" value="1"/>
</dbReference>
<evidence type="ECO:0000256" key="4">
    <source>
        <dbReference type="ARBA" id="ARBA00022737"/>
    </source>
</evidence>
<keyword evidence="4 7" id="KW-0677">Repeat</keyword>
<comment type="function">
    <text evidence="7">Catalyzes the N-acylation of UDP-3-O-acylglucosamine using 3-hydroxyacyl-ACP as the acyl donor. Is involved in the biosynthesis of lipid A, a phosphorylated glycolipid that anchors the lipopolysaccharide to the outer membrane of the cell.</text>
</comment>
<evidence type="ECO:0000256" key="2">
    <source>
        <dbReference type="ARBA" id="ARBA00022556"/>
    </source>
</evidence>
<dbReference type="PROSITE" id="PS00101">
    <property type="entry name" value="HEXAPEP_TRANSFERASES"/>
    <property type="match status" value="1"/>
</dbReference>
<dbReference type="InterPro" id="IPR007691">
    <property type="entry name" value="LpxD"/>
</dbReference>
<feature type="compositionally biased region" description="Polar residues" evidence="8">
    <location>
        <begin position="352"/>
        <end position="364"/>
    </location>
</feature>
<dbReference type="HAMAP" id="MF_00523">
    <property type="entry name" value="LpxD"/>
    <property type="match status" value="1"/>
</dbReference>
<evidence type="ECO:0000256" key="7">
    <source>
        <dbReference type="HAMAP-Rule" id="MF_00523"/>
    </source>
</evidence>
<accession>A0A1H5TWV6</accession>
<evidence type="ECO:0000313" key="12">
    <source>
        <dbReference type="Proteomes" id="UP000236728"/>
    </source>
</evidence>
<dbReference type="GO" id="GO:0016410">
    <property type="term" value="F:N-acyltransferase activity"/>
    <property type="evidence" value="ECO:0007669"/>
    <property type="project" value="InterPro"/>
</dbReference>
<dbReference type="InterPro" id="IPR018357">
    <property type="entry name" value="Hexapep_transf_CS"/>
</dbReference>
<proteinExistence type="inferred from homology"/>
<dbReference type="GO" id="GO:0103118">
    <property type="term" value="F:UDP-3-O-[(3R)-3-hydroxyacyl]-glucosamine N-acyltransferase activity"/>
    <property type="evidence" value="ECO:0007669"/>
    <property type="project" value="UniProtKB-EC"/>
</dbReference>
<keyword evidence="6 7" id="KW-0012">Acyltransferase</keyword>